<evidence type="ECO:0000313" key="3">
    <source>
        <dbReference type="Proteomes" id="UP000236319"/>
    </source>
</evidence>
<dbReference type="Proteomes" id="UP000236319">
    <property type="component" value="Unassembled WGS sequence"/>
</dbReference>
<keyword evidence="1" id="KW-0812">Transmembrane</keyword>
<proteinExistence type="predicted"/>
<dbReference type="GeneID" id="39874287"/>
<accession>A0A2H6KC04</accession>
<sequence>MLCNKTLCNDSEEGEKHEFVKSETIAGVLQCTYTCVNCICGEIRTIFLWRYPMKSVYALVVLYIVGLSARVLSFPVLVFLMVWTLCGWLSFREHYYEMVHPQVKPIFELAGNAARGLYASIPKFKESQKL</sequence>
<dbReference type="EMBL" id="BDSA01000002">
    <property type="protein sequence ID" value="GBE60517.1"/>
    <property type="molecule type" value="Genomic_DNA"/>
</dbReference>
<comment type="caution">
    <text evidence="2">The sequence shown here is derived from an EMBL/GenBank/DDBJ whole genome shotgun (WGS) entry which is preliminary data.</text>
</comment>
<keyword evidence="1" id="KW-0472">Membrane</keyword>
<reference evidence="2 3" key="1">
    <citation type="journal article" date="2017" name="BMC Genomics">
        <title>Whole-genome assembly of Babesia ovata and comparative genomics between closely related pathogens.</title>
        <authorList>
            <person name="Yamagishi J."/>
            <person name="Asada M."/>
            <person name="Hakimi H."/>
            <person name="Tanaka T.Q."/>
            <person name="Sugimoto C."/>
            <person name="Kawazu S."/>
        </authorList>
    </citation>
    <scope>NUCLEOTIDE SEQUENCE [LARGE SCALE GENOMIC DNA]</scope>
    <source>
        <strain evidence="2 3">Miyake</strain>
    </source>
</reference>
<feature type="transmembrane region" description="Helical" evidence="1">
    <location>
        <begin position="56"/>
        <end position="89"/>
    </location>
</feature>
<name>A0A2H6KC04_9APIC</name>
<protein>
    <submittedName>
        <fullName evidence="2">Reticulon domain-containing protein</fullName>
    </submittedName>
</protein>
<organism evidence="2 3">
    <name type="scientific">Babesia ovata</name>
    <dbReference type="NCBI Taxonomy" id="189622"/>
    <lineage>
        <taxon>Eukaryota</taxon>
        <taxon>Sar</taxon>
        <taxon>Alveolata</taxon>
        <taxon>Apicomplexa</taxon>
        <taxon>Aconoidasida</taxon>
        <taxon>Piroplasmida</taxon>
        <taxon>Babesiidae</taxon>
        <taxon>Babesia</taxon>
    </lineage>
</organism>
<dbReference type="VEuPathDB" id="PiroplasmaDB:BOVATA_020100"/>
<evidence type="ECO:0000256" key="1">
    <source>
        <dbReference type="SAM" id="Phobius"/>
    </source>
</evidence>
<dbReference type="RefSeq" id="XP_028866760.1">
    <property type="nucleotide sequence ID" value="XM_029010927.1"/>
</dbReference>
<dbReference type="AlphaFoldDB" id="A0A2H6KC04"/>
<evidence type="ECO:0000313" key="2">
    <source>
        <dbReference type="EMBL" id="GBE60517.1"/>
    </source>
</evidence>
<dbReference type="OrthoDB" id="365427at2759"/>
<gene>
    <name evidence="2" type="ORF">BOVATA_020100</name>
</gene>
<keyword evidence="3" id="KW-1185">Reference proteome</keyword>
<keyword evidence="1" id="KW-1133">Transmembrane helix</keyword>